<comment type="similarity">
    <text evidence="7">Belongs to the class IV-like SAM-binding methyltransferase superfamily. RNA methyltransferase TrmH family.</text>
</comment>
<keyword evidence="2 7" id="KW-0489">Methyltransferase</keyword>
<organism evidence="10 11">
    <name type="scientific">Catenovulum adriaticum</name>
    <dbReference type="NCBI Taxonomy" id="2984846"/>
    <lineage>
        <taxon>Bacteria</taxon>
        <taxon>Pseudomonadati</taxon>
        <taxon>Pseudomonadota</taxon>
        <taxon>Gammaproteobacteria</taxon>
        <taxon>Alteromonadales</taxon>
        <taxon>Alteromonadaceae</taxon>
        <taxon>Catenovulum</taxon>
    </lineage>
</organism>
<evidence type="ECO:0000256" key="4">
    <source>
        <dbReference type="ARBA" id="ARBA00022691"/>
    </source>
</evidence>
<dbReference type="EC" id="2.1.1.34" evidence="7"/>
<keyword evidence="1 7" id="KW-0820">tRNA-binding</keyword>
<dbReference type="Pfam" id="PF12105">
    <property type="entry name" value="SpoU_methylas_C"/>
    <property type="match status" value="1"/>
</dbReference>
<dbReference type="InterPro" id="IPR001537">
    <property type="entry name" value="SpoU_MeTrfase"/>
</dbReference>
<dbReference type="Proteomes" id="UP001163726">
    <property type="component" value="Chromosome"/>
</dbReference>
<dbReference type="EMBL" id="CP109965">
    <property type="protein sequence ID" value="WAJ70128.1"/>
    <property type="molecule type" value="Genomic_DNA"/>
</dbReference>
<comment type="catalytic activity">
    <reaction evidence="7">
        <text>guanosine(18) in tRNA + S-adenosyl-L-methionine = 2'-O-methylguanosine(18) in tRNA + S-adenosyl-L-homocysteine + H(+)</text>
        <dbReference type="Rhea" id="RHEA:20077"/>
        <dbReference type="Rhea" id="RHEA-COMP:10190"/>
        <dbReference type="Rhea" id="RHEA-COMP:10192"/>
        <dbReference type="ChEBI" id="CHEBI:15378"/>
        <dbReference type="ChEBI" id="CHEBI:57856"/>
        <dbReference type="ChEBI" id="CHEBI:59789"/>
        <dbReference type="ChEBI" id="CHEBI:74269"/>
        <dbReference type="ChEBI" id="CHEBI:74445"/>
        <dbReference type="EC" id="2.1.1.34"/>
    </reaction>
</comment>
<feature type="domain" description="tRNA/rRNA methyltransferase SpoU type" evidence="8">
    <location>
        <begin position="20"/>
        <end position="159"/>
    </location>
</feature>
<dbReference type="Gene3D" id="3.40.1280.10">
    <property type="match status" value="1"/>
</dbReference>
<dbReference type="Pfam" id="PF00588">
    <property type="entry name" value="SpoU_methylase"/>
    <property type="match status" value="1"/>
</dbReference>
<keyword evidence="11" id="KW-1185">Reference proteome</keyword>
<feature type="binding site" evidence="7">
    <location>
        <position position="96"/>
    </location>
    <ligand>
        <name>S-adenosyl-L-methionine</name>
        <dbReference type="ChEBI" id="CHEBI:59789"/>
    </ligand>
</feature>
<comment type="function">
    <text evidence="7">Catalyzes the 2'-O methylation of guanosine at position 18 in tRNA.</text>
</comment>
<evidence type="ECO:0000256" key="5">
    <source>
        <dbReference type="ARBA" id="ARBA00022694"/>
    </source>
</evidence>
<evidence type="ECO:0000256" key="1">
    <source>
        <dbReference type="ARBA" id="ARBA00022555"/>
    </source>
</evidence>
<proteinExistence type="inferred from homology"/>
<keyword evidence="5 7" id="KW-0819">tRNA processing</keyword>
<dbReference type="HAMAP" id="MF_02060">
    <property type="entry name" value="tRNA_methyltr_TrmH"/>
    <property type="match status" value="1"/>
</dbReference>
<dbReference type="SUPFAM" id="SSF75217">
    <property type="entry name" value="alpha/beta knot"/>
    <property type="match status" value="1"/>
</dbReference>
<dbReference type="CDD" id="cd18092">
    <property type="entry name" value="SpoU-like_TrmH"/>
    <property type="match status" value="1"/>
</dbReference>
<evidence type="ECO:0000256" key="2">
    <source>
        <dbReference type="ARBA" id="ARBA00022603"/>
    </source>
</evidence>
<keyword evidence="4 7" id="KW-0949">S-adenosyl-L-methionine</keyword>
<dbReference type="PANTHER" id="PTHR43453:SF1">
    <property type="entry name" value="TRNA_RRNA METHYLTRANSFERASE SPOU TYPE DOMAIN-CONTAINING PROTEIN"/>
    <property type="match status" value="1"/>
</dbReference>
<evidence type="ECO:0000256" key="7">
    <source>
        <dbReference type="HAMAP-Rule" id="MF_02060"/>
    </source>
</evidence>
<feature type="domain" description="RNA methyltransferase SpoU/TrmH type C-terminal" evidence="9">
    <location>
        <begin position="164"/>
        <end position="215"/>
    </location>
</feature>
<dbReference type="InterPro" id="IPR033671">
    <property type="entry name" value="TrmH"/>
</dbReference>
<evidence type="ECO:0000313" key="11">
    <source>
        <dbReference type="Proteomes" id="UP001163726"/>
    </source>
</evidence>
<dbReference type="NCBIfam" id="NF008295">
    <property type="entry name" value="PRK11081.1"/>
    <property type="match status" value="1"/>
</dbReference>
<reference evidence="10" key="1">
    <citation type="submission" date="2022-10" db="EMBL/GenBank/DDBJ databases">
        <title>Catenovulum adriacola sp. nov. isolated in the Harbour of Susak.</title>
        <authorList>
            <person name="Schoch T."/>
            <person name="Reich S.J."/>
            <person name="Stoeferle S."/>
            <person name="Flaiz M."/>
            <person name="Kazda M."/>
            <person name="Riedel C.U."/>
            <person name="Duerre P."/>
        </authorList>
    </citation>
    <scope>NUCLEOTIDE SEQUENCE</scope>
    <source>
        <strain evidence="10">TS8</strain>
    </source>
</reference>
<evidence type="ECO:0000259" key="9">
    <source>
        <dbReference type="Pfam" id="PF12105"/>
    </source>
</evidence>
<evidence type="ECO:0000259" key="8">
    <source>
        <dbReference type="Pfam" id="PF00588"/>
    </source>
</evidence>
<comment type="caution">
    <text evidence="7">Lacks conserved residue(s) required for the propagation of feature annotation.</text>
</comment>
<dbReference type="InterPro" id="IPR029028">
    <property type="entry name" value="Alpha/beta_knot_MTases"/>
</dbReference>
<evidence type="ECO:0000256" key="6">
    <source>
        <dbReference type="ARBA" id="ARBA00022884"/>
    </source>
</evidence>
<keyword evidence="3 7" id="KW-0808">Transferase</keyword>
<keyword evidence="6 7" id="KW-0694">RNA-binding</keyword>
<sequence>MTPDRLKRIQDMLKNRQPDLTVCLEEVHKTHNLSAIVRTADSIGIHEVHAILAGKDSRVRSGTARGSQNWVKMNVHDNIETAVSQFKQQGMQVLATSLSERSVDYRKIDYTRPTAIIYGQEKYGISDAALELADQHIIIPMLGMAESLNVSVANGLILYEAMQQREAANMYGQSRLPKSEEQRILFERGHPVFAEICRQKQLSYPFINEQGEIEASDDWWQKLQTHKSSW</sequence>
<dbReference type="RefSeq" id="WP_268074431.1">
    <property type="nucleotide sequence ID" value="NZ_CP109965.1"/>
</dbReference>
<gene>
    <name evidence="7 10" type="primary">trmH</name>
    <name evidence="10" type="ORF">OLW01_13445</name>
</gene>
<dbReference type="PANTHER" id="PTHR43453">
    <property type="entry name" value="RRNA METHYLASE-LIKE"/>
    <property type="match status" value="1"/>
</dbReference>
<name>A0ABY7AKP6_9ALTE</name>
<accession>A0ABY7AKP6</accession>
<dbReference type="InterPro" id="IPR029026">
    <property type="entry name" value="tRNA_m1G_MTases_N"/>
</dbReference>
<feature type="binding site" evidence="7">
    <location>
        <position position="139"/>
    </location>
    <ligand>
        <name>S-adenosyl-L-methionine</name>
        <dbReference type="ChEBI" id="CHEBI:59789"/>
    </ligand>
</feature>
<evidence type="ECO:0000313" key="10">
    <source>
        <dbReference type="EMBL" id="WAJ70128.1"/>
    </source>
</evidence>
<feature type="binding site" evidence="7">
    <location>
        <position position="148"/>
    </location>
    <ligand>
        <name>S-adenosyl-L-methionine</name>
        <dbReference type="ChEBI" id="CHEBI:59789"/>
    </ligand>
</feature>
<dbReference type="InterPro" id="IPR022724">
    <property type="entry name" value="rRNA_MeTrfase_SpoU_C"/>
</dbReference>
<evidence type="ECO:0000256" key="3">
    <source>
        <dbReference type="ARBA" id="ARBA00022679"/>
    </source>
</evidence>
<protein>
    <recommendedName>
        <fullName evidence="7">tRNA (guanosine(18)-2'-O)-methyltransferase</fullName>
        <ecNumber evidence="7">2.1.1.34</ecNumber>
    </recommendedName>
    <alternativeName>
        <fullName evidence="7">tRNA [Gm18] methyltransferase</fullName>
    </alternativeName>
</protein>